<evidence type="ECO:0000256" key="1">
    <source>
        <dbReference type="ARBA" id="ARBA00005947"/>
    </source>
</evidence>
<dbReference type="InterPro" id="IPR044150">
    <property type="entry name" value="HDAC_classIV"/>
</dbReference>
<dbReference type="EMBL" id="QNBE01000092">
    <property type="protein sequence ID" value="RKX69318.1"/>
    <property type="molecule type" value="Genomic_DNA"/>
</dbReference>
<reference evidence="4 5" key="1">
    <citation type="submission" date="2018-06" db="EMBL/GenBank/DDBJ databases">
        <title>Extensive metabolic versatility and redundancy in microbially diverse, dynamic hydrothermal sediments.</title>
        <authorList>
            <person name="Dombrowski N."/>
            <person name="Teske A."/>
            <person name="Baker B.J."/>
        </authorList>
    </citation>
    <scope>NUCLEOTIDE SEQUENCE [LARGE SCALE GENOMIC DNA]</scope>
    <source>
        <strain evidence="4">B36_G15</strain>
    </source>
</reference>
<dbReference type="PANTHER" id="PTHR10625:SF19">
    <property type="entry name" value="HISTONE DEACETYLASE 12"/>
    <property type="match status" value="1"/>
</dbReference>
<evidence type="ECO:0000313" key="5">
    <source>
        <dbReference type="Proteomes" id="UP000268469"/>
    </source>
</evidence>
<comment type="caution">
    <text evidence="4">The sequence shown here is derived from an EMBL/GenBank/DDBJ whole genome shotgun (WGS) entry which is preliminary data.</text>
</comment>
<dbReference type="InterPro" id="IPR023696">
    <property type="entry name" value="Ureohydrolase_dom_sf"/>
</dbReference>
<evidence type="ECO:0000259" key="3">
    <source>
        <dbReference type="Pfam" id="PF00850"/>
    </source>
</evidence>
<keyword evidence="2" id="KW-0378">Hydrolase</keyword>
<dbReference type="AlphaFoldDB" id="A0A660SEU9"/>
<dbReference type="Pfam" id="PF00850">
    <property type="entry name" value="Hist_deacetyl"/>
    <property type="match status" value="1"/>
</dbReference>
<dbReference type="GO" id="GO:0040029">
    <property type="term" value="P:epigenetic regulation of gene expression"/>
    <property type="evidence" value="ECO:0007669"/>
    <property type="project" value="TreeGrafter"/>
</dbReference>
<dbReference type="PANTHER" id="PTHR10625">
    <property type="entry name" value="HISTONE DEACETYLASE HDAC1-RELATED"/>
    <property type="match status" value="1"/>
</dbReference>
<accession>A0A660SEU9</accession>
<evidence type="ECO:0000256" key="2">
    <source>
        <dbReference type="ARBA" id="ARBA00022801"/>
    </source>
</evidence>
<dbReference type="GO" id="GO:0004407">
    <property type="term" value="F:histone deacetylase activity"/>
    <property type="evidence" value="ECO:0007669"/>
    <property type="project" value="InterPro"/>
</dbReference>
<dbReference type="PRINTS" id="PR01270">
    <property type="entry name" value="HDASUPER"/>
</dbReference>
<name>A0A660SEU9_UNCW3</name>
<gene>
    <name evidence="4" type="ORF">DRP53_08575</name>
</gene>
<dbReference type="Proteomes" id="UP000268469">
    <property type="component" value="Unassembled WGS sequence"/>
</dbReference>
<dbReference type="CDD" id="cd09993">
    <property type="entry name" value="HDAC_classIV"/>
    <property type="match status" value="1"/>
</dbReference>
<dbReference type="Gene3D" id="3.40.800.20">
    <property type="entry name" value="Histone deacetylase domain"/>
    <property type="match status" value="1"/>
</dbReference>
<comment type="similarity">
    <text evidence="1">Belongs to the histone deacetylase family.</text>
</comment>
<dbReference type="InterPro" id="IPR000286">
    <property type="entry name" value="HDACs"/>
</dbReference>
<protein>
    <submittedName>
        <fullName evidence="4">Histone deacetylase</fullName>
    </submittedName>
</protein>
<dbReference type="SUPFAM" id="SSF52768">
    <property type="entry name" value="Arginase/deacetylase"/>
    <property type="match status" value="1"/>
</dbReference>
<dbReference type="GO" id="GO:0016787">
    <property type="term" value="F:hydrolase activity"/>
    <property type="evidence" value="ECO:0007669"/>
    <property type="project" value="UniProtKB-KW"/>
</dbReference>
<dbReference type="InterPro" id="IPR037138">
    <property type="entry name" value="His_deacetylse_dom_sf"/>
</dbReference>
<organism evidence="4 5">
    <name type="scientific">candidate division WOR-3 bacterium</name>
    <dbReference type="NCBI Taxonomy" id="2052148"/>
    <lineage>
        <taxon>Bacteria</taxon>
        <taxon>Bacteria division WOR-3</taxon>
    </lineage>
</organism>
<dbReference type="InterPro" id="IPR023801">
    <property type="entry name" value="His_deacetylse_dom"/>
</dbReference>
<feature type="domain" description="Histone deacetylase" evidence="3">
    <location>
        <begin position="17"/>
        <end position="272"/>
    </location>
</feature>
<sequence length="292" mass="32530">MVKAIYSDRYVVDLKAHVFVTGKYRLVKEALTGSGIEIIEPQPPDWEDLKLVHTNDYLDDLKNYRVSERTVSSELPIEPEVIEASRLGAGGTLLTGLIALEERAGFHIGGGLHHAFPDHAEGFCFINDVAYALKKLLASGKIRRGVIIDCDLHQGNGNAFIFKEEPDVFTFSIHEEDIYPVKERSDLDIGLPPFTTDEEYLHLLAQALREILVQSFDLAVYIAGSDPYQGDRLGRFNLTISGLMARDRLVFESLSEKEIPVAIVMGGGYAERIEDTVQIHKNTALLAQEIFG</sequence>
<evidence type="ECO:0000313" key="4">
    <source>
        <dbReference type="EMBL" id="RKX69318.1"/>
    </source>
</evidence>
<proteinExistence type="inferred from homology"/>